<proteinExistence type="predicted"/>
<organism evidence="5 6">
    <name type="scientific">Streptosporangium carneum</name>
    <dbReference type="NCBI Taxonomy" id="47481"/>
    <lineage>
        <taxon>Bacteria</taxon>
        <taxon>Bacillati</taxon>
        <taxon>Actinomycetota</taxon>
        <taxon>Actinomycetes</taxon>
        <taxon>Streptosporangiales</taxon>
        <taxon>Streptosporangiaceae</taxon>
        <taxon>Streptosporangium</taxon>
    </lineage>
</organism>
<dbReference type="AlphaFoldDB" id="A0A9W6MAB2"/>
<evidence type="ECO:0000256" key="3">
    <source>
        <dbReference type="SAM" id="Phobius"/>
    </source>
</evidence>
<keyword evidence="3" id="KW-1133">Transmembrane helix</keyword>
<evidence type="ECO:0000313" key="5">
    <source>
        <dbReference type="EMBL" id="GLK06822.1"/>
    </source>
</evidence>
<name>A0A9W6MAB2_9ACTN</name>
<reference evidence="5" key="2">
    <citation type="submission" date="2023-01" db="EMBL/GenBank/DDBJ databases">
        <authorList>
            <person name="Sun Q."/>
            <person name="Evtushenko L."/>
        </authorList>
    </citation>
    <scope>NUCLEOTIDE SEQUENCE</scope>
    <source>
        <strain evidence="5">VKM Ac-2007</strain>
    </source>
</reference>
<sequence>MATEQDWLDEGLAILAVQGVPALTIELLCERLGLTKGSFYHHFRGMPAYRAALLEHFERRFTTEFIEAVESAAPAPATVRLERLLDLVAGSGDSPALEVAVRAWAQQDDLARAVQERVDRRRIDYLSALWEQRGGQEPRNMALLLYLVLIGAGHLVPALTVKELREVYDLALRPYPSTRERP</sequence>
<reference evidence="5" key="1">
    <citation type="journal article" date="2014" name="Int. J. Syst. Evol. Microbiol.">
        <title>Complete genome sequence of Corynebacterium casei LMG S-19264T (=DSM 44701T), isolated from a smear-ripened cheese.</title>
        <authorList>
            <consortium name="US DOE Joint Genome Institute (JGI-PGF)"/>
            <person name="Walter F."/>
            <person name="Albersmeier A."/>
            <person name="Kalinowski J."/>
            <person name="Ruckert C."/>
        </authorList>
    </citation>
    <scope>NUCLEOTIDE SEQUENCE</scope>
    <source>
        <strain evidence="5">VKM Ac-2007</strain>
    </source>
</reference>
<dbReference type="Proteomes" id="UP001143474">
    <property type="component" value="Unassembled WGS sequence"/>
</dbReference>
<dbReference type="SUPFAM" id="SSF46689">
    <property type="entry name" value="Homeodomain-like"/>
    <property type="match status" value="1"/>
</dbReference>
<protein>
    <submittedName>
        <fullName evidence="5">TetR family transcriptional regulator</fullName>
    </submittedName>
</protein>
<gene>
    <name evidence="5" type="ORF">GCM10017600_02270</name>
</gene>
<dbReference type="Gene3D" id="1.10.357.10">
    <property type="entry name" value="Tetracycline Repressor, domain 2"/>
    <property type="match status" value="1"/>
</dbReference>
<evidence type="ECO:0000259" key="4">
    <source>
        <dbReference type="PROSITE" id="PS50977"/>
    </source>
</evidence>
<feature type="DNA-binding region" description="H-T-H motif" evidence="2">
    <location>
        <begin position="24"/>
        <end position="43"/>
    </location>
</feature>
<dbReference type="EMBL" id="BSEV01000001">
    <property type="protein sequence ID" value="GLK06822.1"/>
    <property type="molecule type" value="Genomic_DNA"/>
</dbReference>
<feature type="transmembrane region" description="Helical" evidence="3">
    <location>
        <begin position="143"/>
        <end position="161"/>
    </location>
</feature>
<dbReference type="RefSeq" id="WP_271215418.1">
    <property type="nucleotide sequence ID" value="NZ_BAAAVD010000021.1"/>
</dbReference>
<keyword evidence="3" id="KW-0812">Transmembrane</keyword>
<keyword evidence="6" id="KW-1185">Reference proteome</keyword>
<dbReference type="PROSITE" id="PS50977">
    <property type="entry name" value="HTH_TETR_2"/>
    <property type="match status" value="1"/>
</dbReference>
<dbReference type="GO" id="GO:0003677">
    <property type="term" value="F:DNA binding"/>
    <property type="evidence" value="ECO:0007669"/>
    <property type="project" value="UniProtKB-UniRule"/>
</dbReference>
<feature type="domain" description="HTH tetR-type" evidence="4">
    <location>
        <begin position="1"/>
        <end position="61"/>
    </location>
</feature>
<comment type="caution">
    <text evidence="5">The sequence shown here is derived from an EMBL/GenBank/DDBJ whole genome shotgun (WGS) entry which is preliminary data.</text>
</comment>
<dbReference type="Pfam" id="PF00440">
    <property type="entry name" value="TetR_N"/>
    <property type="match status" value="1"/>
</dbReference>
<keyword evidence="1 2" id="KW-0238">DNA-binding</keyword>
<evidence type="ECO:0000256" key="2">
    <source>
        <dbReference type="PROSITE-ProRule" id="PRU00335"/>
    </source>
</evidence>
<keyword evidence="3" id="KW-0472">Membrane</keyword>
<evidence type="ECO:0000313" key="6">
    <source>
        <dbReference type="Proteomes" id="UP001143474"/>
    </source>
</evidence>
<dbReference type="InterPro" id="IPR009057">
    <property type="entry name" value="Homeodomain-like_sf"/>
</dbReference>
<dbReference type="InterPro" id="IPR001647">
    <property type="entry name" value="HTH_TetR"/>
</dbReference>
<evidence type="ECO:0000256" key="1">
    <source>
        <dbReference type="ARBA" id="ARBA00023125"/>
    </source>
</evidence>
<accession>A0A9W6MAB2</accession>